<dbReference type="Pfam" id="PF02080">
    <property type="entry name" value="TrkA_C"/>
    <property type="match status" value="2"/>
</dbReference>
<keyword evidence="3" id="KW-0633">Potassium transport</keyword>
<evidence type="ECO:0000259" key="7">
    <source>
        <dbReference type="PROSITE" id="PS51201"/>
    </source>
</evidence>
<organism evidence="9 10">
    <name type="scientific">Anaerococcus prevotii ACS-065-V-Col13</name>
    <dbReference type="NCBI Taxonomy" id="879305"/>
    <lineage>
        <taxon>Bacteria</taxon>
        <taxon>Bacillati</taxon>
        <taxon>Bacillota</taxon>
        <taxon>Tissierellia</taxon>
        <taxon>Tissierellales</taxon>
        <taxon>Peptoniphilaceae</taxon>
        <taxon>Anaerococcus</taxon>
    </lineage>
</organism>
<dbReference type="PANTHER" id="PTHR43833">
    <property type="entry name" value="POTASSIUM CHANNEL PROTEIN 2-RELATED-RELATED"/>
    <property type="match status" value="1"/>
</dbReference>
<evidence type="ECO:0000259" key="8">
    <source>
        <dbReference type="PROSITE" id="PS51202"/>
    </source>
</evidence>
<dbReference type="AlphaFoldDB" id="F0GVF9"/>
<evidence type="ECO:0000313" key="9">
    <source>
        <dbReference type="EMBL" id="EGC82201.1"/>
    </source>
</evidence>
<keyword evidence="6" id="KW-0406">Ion transport</keyword>
<evidence type="ECO:0000313" key="10">
    <source>
        <dbReference type="Proteomes" id="UP000005286"/>
    </source>
</evidence>
<dbReference type="Gene3D" id="3.30.70.1450">
    <property type="entry name" value="Regulator of K+ conductance, C-terminal domain"/>
    <property type="match status" value="2"/>
</dbReference>
<feature type="domain" description="RCK C-terminal" evidence="8">
    <location>
        <begin position="140"/>
        <end position="224"/>
    </location>
</feature>
<evidence type="ECO:0000256" key="2">
    <source>
        <dbReference type="ARBA" id="ARBA00022448"/>
    </source>
</evidence>
<feature type="domain" description="RCK N-terminal" evidence="7">
    <location>
        <begin position="229"/>
        <end position="346"/>
    </location>
</feature>
<sequence>MNIIILGAGKVGSYLTSGLAEEGHDILVIDHDKDVLDKLLASNDVMGIVGDGRDPEVLMDADVSNCDLFIAITLSDDVNLIASTIAKKLGAKNIIIRLRESQYINQKEIIEEITSASRIINPEMIAAKDIQRALKYSHALNVESFFRDQAIMMELVISEGSSLVGSKISDLNAYSAEYHTLIGIVNNNGKVYIPHGSYVLEQGEKIYIIGAKEGADRFYKKEVLDRIEIKNVLIIGAGSISTHLTELLLERGFGVTVVEIDKKKAEEISEKFSDAVVINADGSDPDVLEEVRVENFDAMVCLTGMDEENILISLLGEKYGIEKIIAKVNRTKLLKMTGILDIDTTFTPKRVASDVINRIIRSKENARGSSITSLYRLEDDQVEVIEFAAIEHSDILNKKLRDLNIREDTLIACIKHEERDGQIEVPNGDSMISLGDRVLVITTNHTFQVIDDVLE</sequence>
<dbReference type="InterPro" id="IPR036721">
    <property type="entry name" value="RCK_C_sf"/>
</dbReference>
<proteinExistence type="predicted"/>
<dbReference type="Pfam" id="PF02254">
    <property type="entry name" value="TrkA_N"/>
    <property type="match status" value="2"/>
</dbReference>
<dbReference type="Gene3D" id="3.40.50.720">
    <property type="entry name" value="NAD(P)-binding Rossmann-like Domain"/>
    <property type="match status" value="2"/>
</dbReference>
<evidence type="ECO:0000256" key="1">
    <source>
        <dbReference type="ARBA" id="ARBA00017378"/>
    </source>
</evidence>
<dbReference type="RefSeq" id="WP_004834794.1">
    <property type="nucleotide sequence ID" value="NZ_AEXM01000016.1"/>
</dbReference>
<evidence type="ECO:0000256" key="3">
    <source>
        <dbReference type="ARBA" id="ARBA00022538"/>
    </source>
</evidence>
<dbReference type="InterPro" id="IPR003148">
    <property type="entry name" value="RCK_N"/>
</dbReference>
<accession>F0GVF9</accession>
<dbReference type="Proteomes" id="UP000005286">
    <property type="component" value="Unassembled WGS sequence"/>
</dbReference>
<keyword evidence="10" id="KW-1185">Reference proteome</keyword>
<dbReference type="PROSITE" id="PS51201">
    <property type="entry name" value="RCK_N"/>
    <property type="match status" value="2"/>
</dbReference>
<dbReference type="SUPFAM" id="SSF51735">
    <property type="entry name" value="NAD(P)-binding Rossmann-fold domains"/>
    <property type="match status" value="2"/>
</dbReference>
<comment type="caution">
    <text evidence="9">The sequence shown here is derived from an EMBL/GenBank/DDBJ whole genome shotgun (WGS) entry which is preliminary data.</text>
</comment>
<dbReference type="NCBIfam" id="NF007039">
    <property type="entry name" value="PRK09496.3-2"/>
    <property type="match status" value="1"/>
</dbReference>
<protein>
    <recommendedName>
        <fullName evidence="1">Trk system potassium uptake protein TrkA</fullName>
    </recommendedName>
</protein>
<dbReference type="PRINTS" id="PR00335">
    <property type="entry name" value="KUPTAKETRKA"/>
</dbReference>
<dbReference type="PROSITE" id="PS51202">
    <property type="entry name" value="RCK_C"/>
    <property type="match status" value="2"/>
</dbReference>
<keyword evidence="5" id="KW-0520">NAD</keyword>
<dbReference type="NCBIfam" id="NF007033">
    <property type="entry name" value="PRK09496.1-5"/>
    <property type="match status" value="1"/>
</dbReference>
<feature type="domain" description="RCK C-terminal" evidence="8">
    <location>
        <begin position="372"/>
        <end position="455"/>
    </location>
</feature>
<dbReference type="GO" id="GO:0005886">
    <property type="term" value="C:plasma membrane"/>
    <property type="evidence" value="ECO:0007669"/>
    <property type="project" value="InterPro"/>
</dbReference>
<dbReference type="GO" id="GO:0015079">
    <property type="term" value="F:potassium ion transmembrane transporter activity"/>
    <property type="evidence" value="ECO:0007669"/>
    <property type="project" value="InterPro"/>
</dbReference>
<keyword evidence="2" id="KW-0813">Transport</keyword>
<dbReference type="eggNOG" id="COG0569">
    <property type="taxonomic scope" value="Bacteria"/>
</dbReference>
<evidence type="ECO:0000256" key="4">
    <source>
        <dbReference type="ARBA" id="ARBA00022958"/>
    </source>
</evidence>
<dbReference type="InterPro" id="IPR006036">
    <property type="entry name" value="K_uptake_TrkA"/>
</dbReference>
<dbReference type="STRING" id="879305.HMPREF9290_0791"/>
<dbReference type="InterPro" id="IPR036291">
    <property type="entry name" value="NAD(P)-bd_dom_sf"/>
</dbReference>
<dbReference type="PANTHER" id="PTHR43833:SF5">
    <property type="entry name" value="TRK SYSTEM POTASSIUM UPTAKE PROTEIN TRKA"/>
    <property type="match status" value="1"/>
</dbReference>
<name>F0GVF9_9FIRM</name>
<dbReference type="PATRIC" id="fig|879305.3.peg.789"/>
<reference evidence="9 10" key="1">
    <citation type="submission" date="2011-01" db="EMBL/GenBank/DDBJ databases">
        <authorList>
            <person name="Durkin A.S."/>
            <person name="Madupu R."/>
            <person name="Torralba M."/>
            <person name="Gillis M."/>
            <person name="Methe B."/>
            <person name="Sutton G."/>
            <person name="Nelson K.E."/>
        </authorList>
    </citation>
    <scope>NUCLEOTIDE SEQUENCE [LARGE SCALE GENOMIC DNA]</scope>
    <source>
        <strain evidence="9 10">ACS-065-V-Col13</strain>
    </source>
</reference>
<feature type="domain" description="RCK N-terminal" evidence="7">
    <location>
        <begin position="1"/>
        <end position="120"/>
    </location>
</feature>
<dbReference type="InterPro" id="IPR050721">
    <property type="entry name" value="Trk_Ktr_HKT_K-transport"/>
</dbReference>
<dbReference type="SUPFAM" id="SSF116726">
    <property type="entry name" value="TrkA C-terminal domain-like"/>
    <property type="match status" value="2"/>
</dbReference>
<gene>
    <name evidence="9" type="ORF">HMPREF9290_0791</name>
</gene>
<dbReference type="EMBL" id="AEXM01000016">
    <property type="protein sequence ID" value="EGC82201.1"/>
    <property type="molecule type" value="Genomic_DNA"/>
</dbReference>
<dbReference type="InterPro" id="IPR006037">
    <property type="entry name" value="RCK_C"/>
</dbReference>
<keyword evidence="4" id="KW-0630">Potassium</keyword>
<evidence type="ECO:0000256" key="6">
    <source>
        <dbReference type="ARBA" id="ARBA00023065"/>
    </source>
</evidence>
<evidence type="ECO:0000256" key="5">
    <source>
        <dbReference type="ARBA" id="ARBA00023027"/>
    </source>
</evidence>